<evidence type="ECO:0000256" key="1">
    <source>
        <dbReference type="SAM" id="MobiDB-lite"/>
    </source>
</evidence>
<evidence type="ECO:0000313" key="3">
    <source>
        <dbReference type="Proteomes" id="UP000002015"/>
    </source>
</evidence>
<organism evidence="2 3">
    <name type="scientific">Shewanella sediminis (strain HAW-EB3)</name>
    <dbReference type="NCBI Taxonomy" id="425104"/>
    <lineage>
        <taxon>Bacteria</taxon>
        <taxon>Pseudomonadati</taxon>
        <taxon>Pseudomonadota</taxon>
        <taxon>Gammaproteobacteria</taxon>
        <taxon>Alteromonadales</taxon>
        <taxon>Shewanellaceae</taxon>
        <taxon>Shewanella</taxon>
    </lineage>
</organism>
<keyword evidence="3" id="KW-1185">Reference proteome</keyword>
<evidence type="ECO:0000313" key="2">
    <source>
        <dbReference type="EMBL" id="ABV38435.1"/>
    </source>
</evidence>
<dbReference type="HOGENOM" id="CLU_1748392_0_0_6"/>
<reference evidence="2 3" key="1">
    <citation type="submission" date="2007-08" db="EMBL/GenBank/DDBJ databases">
        <title>Complete sequence of Shewanella sediminis HAW-EB3.</title>
        <authorList>
            <consortium name="US DOE Joint Genome Institute"/>
            <person name="Copeland A."/>
            <person name="Lucas S."/>
            <person name="Lapidus A."/>
            <person name="Barry K."/>
            <person name="Glavina del Rio T."/>
            <person name="Dalin E."/>
            <person name="Tice H."/>
            <person name="Pitluck S."/>
            <person name="Chertkov O."/>
            <person name="Brettin T."/>
            <person name="Bruce D."/>
            <person name="Detter J.C."/>
            <person name="Han C."/>
            <person name="Schmutz J."/>
            <person name="Larimer F."/>
            <person name="Land M."/>
            <person name="Hauser L."/>
            <person name="Kyrpides N."/>
            <person name="Kim E."/>
            <person name="Zhao J.-S."/>
            <person name="Richardson P."/>
        </authorList>
    </citation>
    <scope>NUCLEOTIDE SEQUENCE [LARGE SCALE GENOMIC DNA]</scope>
    <source>
        <strain evidence="2 3">HAW-EB3</strain>
    </source>
</reference>
<dbReference type="AlphaFoldDB" id="A8G012"/>
<feature type="region of interest" description="Disordered" evidence="1">
    <location>
        <begin position="1"/>
        <end position="103"/>
    </location>
</feature>
<proteinExistence type="predicted"/>
<dbReference type="RefSeq" id="WP_012144165.1">
    <property type="nucleotide sequence ID" value="NC_009831.1"/>
</dbReference>
<feature type="compositionally biased region" description="Polar residues" evidence="1">
    <location>
        <begin position="1"/>
        <end position="32"/>
    </location>
</feature>
<dbReference type="eggNOG" id="ENOG5033HSH">
    <property type="taxonomic scope" value="Bacteria"/>
</dbReference>
<name>A8G012_SHESH</name>
<sequence>MIITGISNPSSQNAYLPERQSNTHATPQNSTHVDTDKSLVSITERETGQAANPKAENSLVNLSPESVRLQTQSGSTQIPDTDKLVAPASAKGTTEKDKADQSGGVKSFAYGALGMDHPDKVEEKEDDSYTAGQYLKAAATIGSVIALFV</sequence>
<protein>
    <submittedName>
        <fullName evidence="2">Uncharacterized protein</fullName>
    </submittedName>
</protein>
<dbReference type="OrthoDB" id="6388959at2"/>
<feature type="compositionally biased region" description="Basic and acidic residues" evidence="1">
    <location>
        <begin position="33"/>
        <end position="47"/>
    </location>
</feature>
<dbReference type="EMBL" id="CP000821">
    <property type="protein sequence ID" value="ABV38435.1"/>
    <property type="molecule type" value="Genomic_DNA"/>
</dbReference>
<accession>A8G012</accession>
<feature type="compositionally biased region" description="Polar residues" evidence="1">
    <location>
        <begin position="58"/>
        <end position="79"/>
    </location>
</feature>
<dbReference type="KEGG" id="sse:Ssed_3831"/>
<dbReference type="STRING" id="425104.Ssed_3831"/>
<dbReference type="Proteomes" id="UP000002015">
    <property type="component" value="Chromosome"/>
</dbReference>
<gene>
    <name evidence="2" type="ordered locus">Ssed_3831</name>
</gene>